<reference evidence="2 3" key="1">
    <citation type="journal article" date="2016" name="Front. Microbiol.">
        <title>Comprehensive Phylogenetic Analysis of Bovine Non-aureus Staphylococci Species Based on Whole-Genome Sequencing.</title>
        <authorList>
            <person name="Naushad S."/>
            <person name="Barkema H.W."/>
            <person name="Luby C."/>
            <person name="Condas L.A."/>
            <person name="Nobrega D.B."/>
            <person name="Carson D.A."/>
            <person name="De Buck J."/>
        </authorList>
    </citation>
    <scope>NUCLEOTIDE SEQUENCE [LARGE SCALE GENOMIC DNA]</scope>
    <source>
        <strain evidence="2 3">SNUC 4781</strain>
    </source>
</reference>
<sequence length="46" mass="5502">MDHDKKQSIEKVKPWLLTFLYVAIFIALYLIYGTGDTQNNFIYNEF</sequence>
<keyword evidence="1" id="KW-0472">Membrane</keyword>
<name>A0A3A0VRG4_STAGA</name>
<dbReference type="AlphaFoldDB" id="A0A3A0VRG4"/>
<evidence type="ECO:0000313" key="3">
    <source>
        <dbReference type="Proteomes" id="UP000265541"/>
    </source>
</evidence>
<keyword evidence="1" id="KW-0812">Transmembrane</keyword>
<keyword evidence="1" id="KW-1133">Transmembrane helix</keyword>
<gene>
    <name evidence="2" type="ORF">BUZ14_03935</name>
</gene>
<comment type="caution">
    <text evidence="2">The sequence shown here is derived from an EMBL/GenBank/DDBJ whole genome shotgun (WGS) entry which is preliminary data.</text>
</comment>
<accession>A0A3A0VRG4</accession>
<dbReference type="Pfam" id="PF12459">
    <property type="entry name" value="DltX"/>
    <property type="match status" value="1"/>
</dbReference>
<proteinExistence type="predicted"/>
<dbReference type="RefSeq" id="WP_119484588.1">
    <property type="nucleotide sequence ID" value="NZ_QYJN01000002.1"/>
</dbReference>
<feature type="transmembrane region" description="Helical" evidence="1">
    <location>
        <begin position="12"/>
        <end position="32"/>
    </location>
</feature>
<organism evidence="2 3">
    <name type="scientific">Staphylococcus gallinarum</name>
    <dbReference type="NCBI Taxonomy" id="1293"/>
    <lineage>
        <taxon>Bacteria</taxon>
        <taxon>Bacillati</taxon>
        <taxon>Bacillota</taxon>
        <taxon>Bacilli</taxon>
        <taxon>Bacillales</taxon>
        <taxon>Staphylococcaceae</taxon>
        <taxon>Staphylococcus</taxon>
    </lineage>
</organism>
<dbReference type="OrthoDB" id="2395277at2"/>
<dbReference type="Proteomes" id="UP000265541">
    <property type="component" value="Unassembled WGS sequence"/>
</dbReference>
<evidence type="ECO:0000313" key="2">
    <source>
        <dbReference type="EMBL" id="RIP35810.1"/>
    </source>
</evidence>
<dbReference type="EMBL" id="QYJN01000002">
    <property type="protein sequence ID" value="RIP35810.1"/>
    <property type="molecule type" value="Genomic_DNA"/>
</dbReference>
<protein>
    <submittedName>
        <fullName evidence="2">Teichoic acid D-Ala incorporation-associated protein DltX</fullName>
    </submittedName>
</protein>
<dbReference type="InterPro" id="IPR021008">
    <property type="entry name" value="DltX"/>
</dbReference>
<evidence type="ECO:0000256" key="1">
    <source>
        <dbReference type="SAM" id="Phobius"/>
    </source>
</evidence>